<reference evidence="2" key="1">
    <citation type="submission" date="2018-05" db="EMBL/GenBank/DDBJ databases">
        <authorList>
            <person name="Lanie J.A."/>
            <person name="Ng W.-L."/>
            <person name="Kazmierczak K.M."/>
            <person name="Andrzejewski T.M."/>
            <person name="Davidsen T.M."/>
            <person name="Wayne K.J."/>
            <person name="Tettelin H."/>
            <person name="Glass J.I."/>
            <person name="Rusch D."/>
            <person name="Podicherti R."/>
            <person name="Tsui H.-C.T."/>
            <person name="Winkler M.E."/>
        </authorList>
    </citation>
    <scope>NUCLEOTIDE SEQUENCE</scope>
</reference>
<dbReference type="PROSITE" id="PS51186">
    <property type="entry name" value="GNAT"/>
    <property type="match status" value="1"/>
</dbReference>
<organism evidence="2">
    <name type="scientific">marine metagenome</name>
    <dbReference type="NCBI Taxonomy" id="408172"/>
    <lineage>
        <taxon>unclassified sequences</taxon>
        <taxon>metagenomes</taxon>
        <taxon>ecological metagenomes</taxon>
    </lineage>
</organism>
<sequence>VEQLSLTTKLNTKSRIIASSGVFQIELLEHIGKDDYPALFSISEHLAKEYGEKAVLTKVTIQKYFNKPGSLPFIARYRGDIIGYIIGILIEELSHEPWARTDENFGKENTLYTYAFVVISQYKGCGYAKMLKRVYLNWAKKRESIRYITGHVKIGVSSNFTGDIKIINRVENWQGTGKTFEYYRRDLDPEQIHTLKKDPPLTTRV</sequence>
<proteinExistence type="predicted"/>
<evidence type="ECO:0000259" key="1">
    <source>
        <dbReference type="PROSITE" id="PS51186"/>
    </source>
</evidence>
<dbReference type="AlphaFoldDB" id="A0A382FZR1"/>
<name>A0A382FZR1_9ZZZZ</name>
<dbReference type="InterPro" id="IPR016181">
    <property type="entry name" value="Acyl_CoA_acyltransferase"/>
</dbReference>
<dbReference type="InterPro" id="IPR000182">
    <property type="entry name" value="GNAT_dom"/>
</dbReference>
<accession>A0A382FZR1</accession>
<dbReference type="GO" id="GO:0016747">
    <property type="term" value="F:acyltransferase activity, transferring groups other than amino-acyl groups"/>
    <property type="evidence" value="ECO:0007669"/>
    <property type="project" value="InterPro"/>
</dbReference>
<protein>
    <recommendedName>
        <fullName evidence="1">N-acetyltransferase domain-containing protein</fullName>
    </recommendedName>
</protein>
<gene>
    <name evidence="2" type="ORF">METZ01_LOCUS221410</name>
</gene>
<dbReference type="SUPFAM" id="SSF55729">
    <property type="entry name" value="Acyl-CoA N-acyltransferases (Nat)"/>
    <property type="match status" value="1"/>
</dbReference>
<feature type="domain" description="N-acetyltransferase" evidence="1">
    <location>
        <begin position="23"/>
        <end position="198"/>
    </location>
</feature>
<feature type="non-terminal residue" evidence="2">
    <location>
        <position position="1"/>
    </location>
</feature>
<dbReference type="Gene3D" id="3.40.630.30">
    <property type="match status" value="1"/>
</dbReference>
<dbReference type="Pfam" id="PF00583">
    <property type="entry name" value="Acetyltransf_1"/>
    <property type="match status" value="1"/>
</dbReference>
<evidence type="ECO:0000313" key="2">
    <source>
        <dbReference type="EMBL" id="SVB68556.1"/>
    </source>
</evidence>
<dbReference type="EMBL" id="UINC01052803">
    <property type="protein sequence ID" value="SVB68556.1"/>
    <property type="molecule type" value="Genomic_DNA"/>
</dbReference>